<sequence>MSLQRLSSRKLAAVLGAIGGIVGLLLGLAVLYPLPLTEYIILTAVIAMAGLGGFNVYRQSRIDEQENTT</sequence>
<comment type="caution">
    <text evidence="2">The sequence shown here is derived from an EMBL/GenBank/DDBJ whole genome shotgun (WGS) entry which is preliminary data.</text>
</comment>
<keyword evidence="1" id="KW-1133">Transmembrane helix</keyword>
<feature type="transmembrane region" description="Helical" evidence="1">
    <location>
        <begin position="39"/>
        <end position="57"/>
    </location>
</feature>
<protein>
    <submittedName>
        <fullName evidence="2">Uncharacterized protein</fullName>
    </submittedName>
</protein>
<evidence type="ECO:0000256" key="1">
    <source>
        <dbReference type="SAM" id="Phobius"/>
    </source>
</evidence>
<evidence type="ECO:0000313" key="2">
    <source>
        <dbReference type="EMBL" id="KKN83867.1"/>
    </source>
</evidence>
<proteinExistence type="predicted"/>
<feature type="transmembrane region" description="Helical" evidence="1">
    <location>
        <begin position="12"/>
        <end position="33"/>
    </location>
</feature>
<name>A0A0F9U961_9ZZZZ</name>
<dbReference type="AlphaFoldDB" id="A0A0F9U961"/>
<keyword evidence="1" id="KW-0812">Transmembrane</keyword>
<dbReference type="EMBL" id="LAZR01000179">
    <property type="protein sequence ID" value="KKN83867.1"/>
    <property type="molecule type" value="Genomic_DNA"/>
</dbReference>
<gene>
    <name evidence="2" type="ORF">LCGC14_0295200</name>
</gene>
<keyword evidence="1" id="KW-0472">Membrane</keyword>
<reference evidence="2" key="1">
    <citation type="journal article" date="2015" name="Nature">
        <title>Complex archaea that bridge the gap between prokaryotes and eukaryotes.</title>
        <authorList>
            <person name="Spang A."/>
            <person name="Saw J.H."/>
            <person name="Jorgensen S.L."/>
            <person name="Zaremba-Niedzwiedzka K."/>
            <person name="Martijn J."/>
            <person name="Lind A.E."/>
            <person name="van Eijk R."/>
            <person name="Schleper C."/>
            <person name="Guy L."/>
            <person name="Ettema T.J."/>
        </authorList>
    </citation>
    <scope>NUCLEOTIDE SEQUENCE</scope>
</reference>
<accession>A0A0F9U961</accession>
<organism evidence="2">
    <name type="scientific">marine sediment metagenome</name>
    <dbReference type="NCBI Taxonomy" id="412755"/>
    <lineage>
        <taxon>unclassified sequences</taxon>
        <taxon>metagenomes</taxon>
        <taxon>ecological metagenomes</taxon>
    </lineage>
</organism>